<dbReference type="PANTHER" id="PTHR31362">
    <property type="entry name" value="GLYCOSYLTRANSFERASE STELLO1-RELATED"/>
    <property type="match status" value="1"/>
</dbReference>
<proteinExistence type="predicted"/>
<keyword evidence="2" id="KW-1185">Reference proteome</keyword>
<dbReference type="AlphaFoldDB" id="A0AA36GQY1"/>
<gene>
    <name evidence="1" type="ORF">CYNAS_LOCUS8560</name>
</gene>
<dbReference type="EMBL" id="CATQJL010000223">
    <property type="protein sequence ID" value="CAJ0596577.1"/>
    <property type="molecule type" value="Genomic_DNA"/>
</dbReference>
<reference evidence="1" key="1">
    <citation type="submission" date="2023-07" db="EMBL/GenBank/DDBJ databases">
        <authorList>
            <consortium name="CYATHOMIX"/>
        </authorList>
    </citation>
    <scope>NUCLEOTIDE SEQUENCE</scope>
    <source>
        <strain evidence="1">N/A</strain>
    </source>
</reference>
<accession>A0AA36GQY1</accession>
<protein>
    <submittedName>
        <fullName evidence="1">Uncharacterized protein</fullName>
    </submittedName>
</protein>
<organism evidence="1 2">
    <name type="scientific">Cylicocyclus nassatus</name>
    <name type="common">Nematode worm</name>
    <dbReference type="NCBI Taxonomy" id="53992"/>
    <lineage>
        <taxon>Eukaryota</taxon>
        <taxon>Metazoa</taxon>
        <taxon>Ecdysozoa</taxon>
        <taxon>Nematoda</taxon>
        <taxon>Chromadorea</taxon>
        <taxon>Rhabditida</taxon>
        <taxon>Rhabditina</taxon>
        <taxon>Rhabditomorpha</taxon>
        <taxon>Strongyloidea</taxon>
        <taxon>Strongylidae</taxon>
        <taxon>Cylicocyclus</taxon>
    </lineage>
</organism>
<dbReference type="Pfam" id="PF03385">
    <property type="entry name" value="STELLO"/>
    <property type="match status" value="1"/>
</dbReference>
<sequence length="757" mass="88199">MPKQCWLRRMKSSGIESLIYALFAFIFVTARSRLFRDGVQLYNNSKNSCSENFCVSEACLVEDMERNVEKWMVIVSRERLQYEIFREVESLHDWHVIIVSYNNPGANPTDVYWFNTADYNDTNSARNAAYIYAINKGAKYIYDLEDRVILGEESLKSFEYDEISSGLWYYVPSSSTTEQKIFNPNIYFGIPLIHSKTSTAYLKSQTYGNYLRLCHKINTPAVQFAVIHERLHVKSSNGKLEMDPSSFAPHVGLATGVYTSWHISNTLFHYNSFFILFAPSSTKSRADVVLWSYFIQKMLHLTGATIGFYPQIATLLSDNSTKKAQIWNTSPSANKMVEFLESWNCSESSSNLCIDMQLWKEVDVEALKLWLAELRKLAYKFPPLTKRNECSFNFDENVREQNCRPSYIDFSTSNTKFVPMRNLQLATQRIKIFESLKSWCKEADYLPSVQLSPSPSVIALSHSNNAALLTISNTVLVIINNYQRRSGVGLLQRLYQPYFALTLFCGTWHSDEYHDDGQFPEMMFPFNYIHVSPVEISRGVFSYYCLAKVRDLKLRNVRGYFIIADDAIFHFWHKLDLEEILYPIWVIEKRYPSAWWMTKYGFKAAQRTKSLFTRKYREDARVRHLWKCYEEGLLAEGHAEDAASHVGNDNGWTLSDFFYVPQKRIDYLAEALEIFYEADLFVELTMQKLLHTVPHNRMSPSTFAYVPLFERAHWQKYYRSDLVMIHPLKLNYFADLDNRTRFCETVVQSYGSALFGL</sequence>
<dbReference type="Proteomes" id="UP001176961">
    <property type="component" value="Unassembled WGS sequence"/>
</dbReference>
<dbReference type="PANTHER" id="PTHR31362:SF0">
    <property type="entry name" value="EXOSTOSIN DOMAIN-CONTAINING PROTEIN-RELATED"/>
    <property type="match status" value="1"/>
</dbReference>
<evidence type="ECO:0000313" key="1">
    <source>
        <dbReference type="EMBL" id="CAJ0596577.1"/>
    </source>
</evidence>
<evidence type="ECO:0000313" key="2">
    <source>
        <dbReference type="Proteomes" id="UP001176961"/>
    </source>
</evidence>
<comment type="caution">
    <text evidence="1">The sequence shown here is derived from an EMBL/GenBank/DDBJ whole genome shotgun (WGS) entry which is preliminary data.</text>
</comment>
<name>A0AA36GQY1_CYLNA</name>
<dbReference type="InterPro" id="IPR005049">
    <property type="entry name" value="STL-like"/>
</dbReference>